<evidence type="ECO:0000256" key="1">
    <source>
        <dbReference type="SAM" id="MobiDB-lite"/>
    </source>
</evidence>
<keyword evidence="3" id="KW-1185">Reference proteome</keyword>
<reference evidence="2 3" key="1">
    <citation type="submission" date="2024-01" db="EMBL/GenBank/DDBJ databases">
        <title>The complete chloroplast genome sequence of Lithospermum erythrorhizon: insights into the phylogenetic relationship among Boraginaceae species and the maternal lineages of purple gromwells.</title>
        <authorList>
            <person name="Okada T."/>
            <person name="Watanabe K."/>
        </authorList>
    </citation>
    <scope>NUCLEOTIDE SEQUENCE [LARGE SCALE GENOMIC DNA]</scope>
</reference>
<evidence type="ECO:0000313" key="2">
    <source>
        <dbReference type="EMBL" id="GAA0155441.1"/>
    </source>
</evidence>
<feature type="compositionally biased region" description="Polar residues" evidence="1">
    <location>
        <begin position="44"/>
        <end position="58"/>
    </location>
</feature>
<comment type="caution">
    <text evidence="2">The sequence shown here is derived from an EMBL/GenBank/DDBJ whole genome shotgun (WGS) entry which is preliminary data.</text>
</comment>
<feature type="region of interest" description="Disordered" evidence="1">
    <location>
        <begin position="39"/>
        <end position="58"/>
    </location>
</feature>
<dbReference type="EMBL" id="BAABME010002623">
    <property type="protein sequence ID" value="GAA0155441.1"/>
    <property type="molecule type" value="Genomic_DNA"/>
</dbReference>
<name>A0AAV3PWG8_LITER</name>
<protein>
    <submittedName>
        <fullName evidence="2">Uncharacterized protein</fullName>
    </submittedName>
</protein>
<proteinExistence type="predicted"/>
<gene>
    <name evidence="2" type="ORF">LIER_13168</name>
</gene>
<evidence type="ECO:0000313" key="3">
    <source>
        <dbReference type="Proteomes" id="UP001454036"/>
    </source>
</evidence>
<dbReference type="AlphaFoldDB" id="A0AAV3PWG8"/>
<organism evidence="2 3">
    <name type="scientific">Lithospermum erythrorhizon</name>
    <name type="common">Purple gromwell</name>
    <name type="synonym">Lithospermum officinale var. erythrorhizon</name>
    <dbReference type="NCBI Taxonomy" id="34254"/>
    <lineage>
        <taxon>Eukaryota</taxon>
        <taxon>Viridiplantae</taxon>
        <taxon>Streptophyta</taxon>
        <taxon>Embryophyta</taxon>
        <taxon>Tracheophyta</taxon>
        <taxon>Spermatophyta</taxon>
        <taxon>Magnoliopsida</taxon>
        <taxon>eudicotyledons</taxon>
        <taxon>Gunneridae</taxon>
        <taxon>Pentapetalae</taxon>
        <taxon>asterids</taxon>
        <taxon>lamiids</taxon>
        <taxon>Boraginales</taxon>
        <taxon>Boraginaceae</taxon>
        <taxon>Boraginoideae</taxon>
        <taxon>Lithospermeae</taxon>
        <taxon>Lithospermum</taxon>
    </lineage>
</organism>
<dbReference type="Proteomes" id="UP001454036">
    <property type="component" value="Unassembled WGS sequence"/>
</dbReference>
<accession>A0AAV3PWG8</accession>
<sequence length="78" mass="8629">MLSLKEAVSNANTACLDSSLVITDSRAATWLRDPPRVYIDQPAPVSTEQPSPQKDTTNSLRLMLQLGRRVRRSCLNSS</sequence>